<dbReference type="PANTHER" id="PTHR14289">
    <property type="entry name" value="F-BOX ONLY PROTEIN 3"/>
    <property type="match status" value="1"/>
</dbReference>
<organism evidence="2 3">
    <name type="scientific">Luteolibacter ambystomatis</name>
    <dbReference type="NCBI Taxonomy" id="2824561"/>
    <lineage>
        <taxon>Bacteria</taxon>
        <taxon>Pseudomonadati</taxon>
        <taxon>Verrucomicrobiota</taxon>
        <taxon>Verrucomicrobiia</taxon>
        <taxon>Verrucomicrobiales</taxon>
        <taxon>Verrucomicrobiaceae</taxon>
        <taxon>Luteolibacter</taxon>
    </lineage>
</organism>
<dbReference type="PROSITE" id="PS51087">
    <property type="entry name" value="APAG"/>
    <property type="match status" value="1"/>
</dbReference>
<evidence type="ECO:0000313" key="2">
    <source>
        <dbReference type="EMBL" id="QUE49522.1"/>
    </source>
</evidence>
<dbReference type="SUPFAM" id="SSF110069">
    <property type="entry name" value="ApaG-like"/>
    <property type="match status" value="1"/>
</dbReference>
<dbReference type="AlphaFoldDB" id="A0A975G663"/>
<dbReference type="EMBL" id="CP073100">
    <property type="protein sequence ID" value="QUE49522.1"/>
    <property type="molecule type" value="Genomic_DNA"/>
</dbReference>
<proteinExistence type="predicted"/>
<evidence type="ECO:0000313" key="3">
    <source>
        <dbReference type="Proteomes" id="UP000676169"/>
    </source>
</evidence>
<accession>A0A975G663</accession>
<dbReference type="GO" id="GO:0070987">
    <property type="term" value="P:error-free translesion synthesis"/>
    <property type="evidence" value="ECO:0007669"/>
    <property type="project" value="TreeGrafter"/>
</dbReference>
<protein>
    <submittedName>
        <fullName evidence="2">ApaG domain</fullName>
    </submittedName>
</protein>
<dbReference type="PANTHER" id="PTHR14289:SF16">
    <property type="entry name" value="POLYMERASE DELTA-INTERACTING PROTEIN 2"/>
    <property type="match status" value="1"/>
</dbReference>
<evidence type="ECO:0000259" key="1">
    <source>
        <dbReference type="PROSITE" id="PS51087"/>
    </source>
</evidence>
<gene>
    <name evidence="2" type="ORF">KBB96_11625</name>
</gene>
<feature type="domain" description="ApaG" evidence="1">
    <location>
        <begin position="6"/>
        <end position="128"/>
    </location>
</feature>
<dbReference type="Gene3D" id="2.60.40.1470">
    <property type="entry name" value="ApaG domain"/>
    <property type="match status" value="1"/>
</dbReference>
<name>A0A975G663_9BACT</name>
<reference evidence="2" key="1">
    <citation type="submission" date="2021-04" db="EMBL/GenBank/DDBJ databases">
        <title>Luteolibacter sp. 32A isolated from the skin of an Anderson's salamander (Ambystoma andersonii).</title>
        <authorList>
            <person name="Spergser J."/>
            <person name="Busse H.-J."/>
        </authorList>
    </citation>
    <scope>NUCLEOTIDE SEQUENCE</scope>
    <source>
        <strain evidence="2">32A</strain>
    </source>
</reference>
<dbReference type="InterPro" id="IPR007474">
    <property type="entry name" value="ApaG_domain"/>
</dbReference>
<dbReference type="KEGG" id="lamb:KBB96_11625"/>
<sequence length="128" mass="14354">MPGTIRELQGLSVKVDDVLYMPSLEAPQDKPHPFVYFISIRNRSTEQVTIRGRKWVVRENDGEVTVVEGDGVIGQMPVLAPGEDFSYNSYHVTKLGARVEGAFFGETAGGEWVFARIPEFQLRVPDWA</sequence>
<dbReference type="Proteomes" id="UP000676169">
    <property type="component" value="Chromosome"/>
</dbReference>
<keyword evidence="3" id="KW-1185">Reference proteome</keyword>
<dbReference type="InterPro" id="IPR036767">
    <property type="entry name" value="ApaG_sf"/>
</dbReference>
<dbReference type="Pfam" id="PF04379">
    <property type="entry name" value="DUF525"/>
    <property type="match status" value="1"/>
</dbReference>
<dbReference type="RefSeq" id="WP_211629611.1">
    <property type="nucleotide sequence ID" value="NZ_CP073100.1"/>
</dbReference>